<keyword evidence="6 7" id="KW-0472">Membrane</keyword>
<feature type="transmembrane region" description="Helical" evidence="7">
    <location>
        <begin position="100"/>
        <end position="123"/>
    </location>
</feature>
<gene>
    <name evidence="9" type="ORF">OVY01_06745</name>
</gene>
<dbReference type="InterPro" id="IPR000515">
    <property type="entry name" value="MetI-like"/>
</dbReference>
<keyword evidence="4 7" id="KW-0812">Transmembrane</keyword>
<evidence type="ECO:0000256" key="5">
    <source>
        <dbReference type="ARBA" id="ARBA00022989"/>
    </source>
</evidence>
<evidence type="ECO:0000259" key="8">
    <source>
        <dbReference type="PROSITE" id="PS50928"/>
    </source>
</evidence>
<protein>
    <submittedName>
        <fullName evidence="9">ABC transporter permease subunit</fullName>
    </submittedName>
</protein>
<feature type="transmembrane region" description="Helical" evidence="7">
    <location>
        <begin position="135"/>
        <end position="158"/>
    </location>
</feature>
<comment type="subcellular location">
    <subcellularLocation>
        <location evidence="1 7">Cell membrane</location>
        <topology evidence="1 7">Multi-pass membrane protein</topology>
    </subcellularLocation>
</comment>
<feature type="transmembrane region" description="Helical" evidence="7">
    <location>
        <begin position="302"/>
        <end position="328"/>
    </location>
</feature>
<feature type="domain" description="ABC transmembrane type-1" evidence="8">
    <location>
        <begin position="96"/>
        <end position="325"/>
    </location>
</feature>
<proteinExistence type="inferred from homology"/>
<accession>A0ABT3ZK76</accession>
<name>A0ABT3ZK76_9BURK</name>
<dbReference type="Pfam" id="PF19300">
    <property type="entry name" value="BPD_transp_1_N"/>
    <property type="match status" value="1"/>
</dbReference>
<dbReference type="PROSITE" id="PS50928">
    <property type="entry name" value="ABC_TM1"/>
    <property type="match status" value="1"/>
</dbReference>
<sequence>MLRFILRRLGMVVPTFIGITLLAFALIHLIPGDPVEIMMGERGIDAAAHAQALKQLGLDQSLPVQYVRYLWQALHGNLGQSLISHTSVLAEFGARFPATLELSLCALLFAIVIGLPIGVAAALKRGSALDHGVMGAALTGYSMPIFWWGLILIMLFSVKLGWTPVSGRIAVEYDVPTVTGFMLIDGWLSTDAGAWRSAVSHLILPAIVLGTIPLAVIARMTRSSMLEVLREDYIRTARAKGLSRARVVVVHALRNALVPVITVIGLQVGTLLAGAVLTETIFSWPGVGKWLIDAIGRRDYPVVQGGILLIALLVIFVNLCVDLLYGVLNPRVRHVR</sequence>
<evidence type="ECO:0000256" key="6">
    <source>
        <dbReference type="ARBA" id="ARBA00023136"/>
    </source>
</evidence>
<feature type="transmembrane region" description="Helical" evidence="7">
    <location>
        <begin position="256"/>
        <end position="282"/>
    </location>
</feature>
<evidence type="ECO:0000256" key="3">
    <source>
        <dbReference type="ARBA" id="ARBA00022475"/>
    </source>
</evidence>
<evidence type="ECO:0000313" key="9">
    <source>
        <dbReference type="EMBL" id="MCY0386933.1"/>
    </source>
</evidence>
<dbReference type="Gene3D" id="1.10.3720.10">
    <property type="entry name" value="MetI-like"/>
    <property type="match status" value="1"/>
</dbReference>
<evidence type="ECO:0000313" key="10">
    <source>
        <dbReference type="Proteomes" id="UP001082899"/>
    </source>
</evidence>
<dbReference type="Proteomes" id="UP001082899">
    <property type="component" value="Unassembled WGS sequence"/>
</dbReference>
<keyword evidence="5 7" id="KW-1133">Transmembrane helix</keyword>
<comment type="caution">
    <text evidence="9">The sequence shown here is derived from an EMBL/GenBank/DDBJ whole genome shotgun (WGS) entry which is preliminary data.</text>
</comment>
<dbReference type="Pfam" id="PF00528">
    <property type="entry name" value="BPD_transp_1"/>
    <property type="match status" value="1"/>
</dbReference>
<dbReference type="PANTHER" id="PTHR43163:SF6">
    <property type="entry name" value="DIPEPTIDE TRANSPORT SYSTEM PERMEASE PROTEIN DPPB-RELATED"/>
    <property type="match status" value="1"/>
</dbReference>
<keyword evidence="2 7" id="KW-0813">Transport</keyword>
<feature type="transmembrane region" description="Helical" evidence="7">
    <location>
        <begin position="12"/>
        <end position="30"/>
    </location>
</feature>
<evidence type="ECO:0000256" key="4">
    <source>
        <dbReference type="ARBA" id="ARBA00022692"/>
    </source>
</evidence>
<keyword evidence="10" id="KW-1185">Reference proteome</keyword>
<dbReference type="EMBL" id="JAPMXC010000001">
    <property type="protein sequence ID" value="MCY0386933.1"/>
    <property type="molecule type" value="Genomic_DNA"/>
</dbReference>
<dbReference type="RefSeq" id="WP_267846604.1">
    <property type="nucleotide sequence ID" value="NZ_JAPMXC010000001.1"/>
</dbReference>
<keyword evidence="3" id="KW-1003">Cell membrane</keyword>
<dbReference type="SUPFAM" id="SSF161098">
    <property type="entry name" value="MetI-like"/>
    <property type="match status" value="1"/>
</dbReference>
<feature type="transmembrane region" description="Helical" evidence="7">
    <location>
        <begin position="198"/>
        <end position="218"/>
    </location>
</feature>
<evidence type="ECO:0000256" key="1">
    <source>
        <dbReference type="ARBA" id="ARBA00004651"/>
    </source>
</evidence>
<dbReference type="PANTHER" id="PTHR43163">
    <property type="entry name" value="DIPEPTIDE TRANSPORT SYSTEM PERMEASE PROTEIN DPPB-RELATED"/>
    <property type="match status" value="1"/>
</dbReference>
<comment type="similarity">
    <text evidence="7">Belongs to the binding-protein-dependent transport system permease family.</text>
</comment>
<dbReference type="CDD" id="cd06261">
    <property type="entry name" value="TM_PBP2"/>
    <property type="match status" value="1"/>
</dbReference>
<dbReference type="InterPro" id="IPR045621">
    <property type="entry name" value="BPD_transp_1_N"/>
</dbReference>
<organism evidence="9 10">
    <name type="scientific">Robbsia betulipollinis</name>
    <dbReference type="NCBI Taxonomy" id="2981849"/>
    <lineage>
        <taxon>Bacteria</taxon>
        <taxon>Pseudomonadati</taxon>
        <taxon>Pseudomonadota</taxon>
        <taxon>Betaproteobacteria</taxon>
        <taxon>Burkholderiales</taxon>
        <taxon>Burkholderiaceae</taxon>
        <taxon>Robbsia</taxon>
    </lineage>
</organism>
<reference evidence="9" key="1">
    <citation type="submission" date="2022-11" db="EMBL/GenBank/DDBJ databases">
        <title>Robbsia betulipollinis sp. nov., isolated from pollen of birch (Betula pendula).</title>
        <authorList>
            <person name="Shi H."/>
            <person name="Ambika Manirajan B."/>
            <person name="Ratering S."/>
            <person name="Geissler-Plaum R."/>
            <person name="Schnell S."/>
        </authorList>
    </citation>
    <scope>NUCLEOTIDE SEQUENCE</scope>
    <source>
        <strain evidence="9">Bb-Pol-6</strain>
    </source>
</reference>
<evidence type="ECO:0000256" key="2">
    <source>
        <dbReference type="ARBA" id="ARBA00022448"/>
    </source>
</evidence>
<evidence type="ECO:0000256" key="7">
    <source>
        <dbReference type="RuleBase" id="RU363032"/>
    </source>
</evidence>
<dbReference type="InterPro" id="IPR035906">
    <property type="entry name" value="MetI-like_sf"/>
</dbReference>